<gene>
    <name evidence="2" type="ORF">CAAN4_G03818</name>
</gene>
<dbReference type="Pfam" id="PF00117">
    <property type="entry name" value="GATase"/>
    <property type="match status" value="1"/>
</dbReference>
<accession>A0ABP0EKG8</accession>
<dbReference type="PANTHER" id="PTHR42695">
    <property type="entry name" value="GLUTAMINE AMIDOTRANSFERASE YLR126C-RELATED"/>
    <property type="match status" value="1"/>
</dbReference>
<organism evidence="2 3">
    <name type="scientific">[Candida] anglica</name>
    <dbReference type="NCBI Taxonomy" id="148631"/>
    <lineage>
        <taxon>Eukaryota</taxon>
        <taxon>Fungi</taxon>
        <taxon>Dikarya</taxon>
        <taxon>Ascomycota</taxon>
        <taxon>Saccharomycotina</taxon>
        <taxon>Pichiomycetes</taxon>
        <taxon>Debaryomycetaceae</taxon>
        <taxon>Kurtzmaniella</taxon>
    </lineage>
</organism>
<dbReference type="CDD" id="cd01741">
    <property type="entry name" value="GATase1_1"/>
    <property type="match status" value="1"/>
</dbReference>
<dbReference type="Proteomes" id="UP001497600">
    <property type="component" value="Chromosome G"/>
</dbReference>
<evidence type="ECO:0000313" key="3">
    <source>
        <dbReference type="Proteomes" id="UP001497600"/>
    </source>
</evidence>
<keyword evidence="2" id="KW-0315">Glutamine amidotransferase</keyword>
<reference evidence="2 3" key="1">
    <citation type="submission" date="2024-01" db="EMBL/GenBank/DDBJ databases">
        <authorList>
            <consortium name="Genoscope - CEA"/>
            <person name="William W."/>
        </authorList>
    </citation>
    <scope>NUCLEOTIDE SEQUENCE [LARGE SCALE GENOMIC DNA]</scope>
    <source>
        <strain evidence="2 3">29B2s-10</strain>
    </source>
</reference>
<protein>
    <submittedName>
        <fullName evidence="2">Glutamine amidotransferase YLR126C</fullName>
    </submittedName>
</protein>
<sequence>MTKSPYVAIFVCEPPMEGYSETYGDFGDNARELLATSSEDWTSSERTVKYLVSFRGEYDSYKDELEAVHAQIREDVASGLIRGVIMTGSVSDSFNTSIPWIAALDQLIQETLLPHSPAIPLVGICFGHQLLARHLGCKVGRNLPEHGVECGTTTLDINKSELLAIEDSPFDANLLHDRLNIVEFHQDIVYGLPPPASVDSLKTQFVCLGSTSKCAVQGIITSSGPLKVFTVQGHPEFTTPEAHRLLELDLKKKLIDQAQFDKVTYNTKSLNNQGPVLGSAIANFLTTHGKYT</sequence>
<dbReference type="InterPro" id="IPR044992">
    <property type="entry name" value="ChyE-like"/>
</dbReference>
<feature type="domain" description="Glutamine amidotransferase" evidence="1">
    <location>
        <begin position="118"/>
        <end position="249"/>
    </location>
</feature>
<dbReference type="PROSITE" id="PS51273">
    <property type="entry name" value="GATASE_TYPE_1"/>
    <property type="match status" value="1"/>
</dbReference>
<dbReference type="Gene3D" id="3.40.50.880">
    <property type="match status" value="1"/>
</dbReference>
<dbReference type="EMBL" id="OZ004259">
    <property type="protein sequence ID" value="CAK7916433.1"/>
    <property type="molecule type" value="Genomic_DNA"/>
</dbReference>
<evidence type="ECO:0000313" key="2">
    <source>
        <dbReference type="EMBL" id="CAK7916433.1"/>
    </source>
</evidence>
<dbReference type="SUPFAM" id="SSF52317">
    <property type="entry name" value="Class I glutamine amidotransferase-like"/>
    <property type="match status" value="1"/>
</dbReference>
<name>A0ABP0EKG8_9ASCO</name>
<dbReference type="PANTHER" id="PTHR42695:SF5">
    <property type="entry name" value="GLUTAMINE AMIDOTRANSFERASE YLR126C-RELATED"/>
    <property type="match status" value="1"/>
</dbReference>
<dbReference type="InterPro" id="IPR017926">
    <property type="entry name" value="GATASE"/>
</dbReference>
<proteinExistence type="predicted"/>
<keyword evidence="3" id="KW-1185">Reference proteome</keyword>
<evidence type="ECO:0000259" key="1">
    <source>
        <dbReference type="Pfam" id="PF00117"/>
    </source>
</evidence>
<dbReference type="InterPro" id="IPR029062">
    <property type="entry name" value="Class_I_gatase-like"/>
</dbReference>